<evidence type="ECO:0000313" key="5">
    <source>
        <dbReference type="EMBL" id="KHN65863.1"/>
    </source>
</evidence>
<dbReference type="InterPro" id="IPR050411">
    <property type="entry name" value="AlphaKG_dependent_hydroxylases"/>
</dbReference>
<dbReference type="GO" id="GO:0017000">
    <property type="term" value="P:antibiotic biosynthetic process"/>
    <property type="evidence" value="ECO:0007669"/>
    <property type="project" value="UniProtKB-KW"/>
</dbReference>
<sequence length="322" mass="37694">MKRFSERFKLIDVNSSDSKLNAYLSNEIDSDLEKFGAILIRNTPINNYGDLEKYGKIFIKKPYLAYVGGVVPRKNYSKYVFNSTELNGLFKIKLHNELAYQENAPDRIAFFCEQQPLIGGETPIAHEKDITGHFSNSLKKFLDKKKIVYIRRYFSKEKLNSVQRLFSPFFLTWQDAFSCEKKDHAELKCKELNLKFSWIDAADTLEVRSEFPIFVNHEILNKKVFFNQIFTQNHNRYSLGSLVYYTYKVLGINSDNAPRNTIIDGQELEKKDLYSLYTAYNNAERSFKWKNQDLLILDNKQVLHARNTFVGKRKICVMMGNN</sequence>
<gene>
    <name evidence="5" type="ORF">DH17_05900</name>
</gene>
<dbReference type="Pfam" id="PF02668">
    <property type="entry name" value="TauD"/>
    <property type="match status" value="1"/>
</dbReference>
<proteinExistence type="predicted"/>
<reference evidence="5 6" key="1">
    <citation type="submission" date="2014-03" db="EMBL/GenBank/DDBJ databases">
        <title>Genome sequence of the diesel-degrader and plant-growth promoter Acinetobacter oleivorans PF-1 isolated from the roots of poplar tree.</title>
        <authorList>
            <person name="Gkorezis P."/>
            <person name="van Hamme J."/>
            <person name="Rineau F."/>
            <person name="Vangronsveld J."/>
            <person name="Francetti A."/>
        </authorList>
    </citation>
    <scope>NUCLEOTIDE SEQUENCE [LARGE SCALE GENOMIC DNA]</scope>
    <source>
        <strain evidence="5 6">PF1</strain>
    </source>
</reference>
<evidence type="ECO:0000313" key="6">
    <source>
        <dbReference type="Proteomes" id="UP000031012"/>
    </source>
</evidence>
<dbReference type="InterPro" id="IPR042098">
    <property type="entry name" value="TauD-like_sf"/>
</dbReference>
<dbReference type="Gene3D" id="3.60.130.10">
    <property type="entry name" value="Clavaminate synthase-like"/>
    <property type="match status" value="1"/>
</dbReference>
<evidence type="ECO:0000259" key="4">
    <source>
        <dbReference type="Pfam" id="PF02668"/>
    </source>
</evidence>
<organism evidence="5 6">
    <name type="scientific">Acinetobacter oleivorans</name>
    <dbReference type="NCBI Taxonomy" id="1148157"/>
    <lineage>
        <taxon>Bacteria</taxon>
        <taxon>Pseudomonadati</taxon>
        <taxon>Pseudomonadota</taxon>
        <taxon>Gammaproteobacteria</taxon>
        <taxon>Moraxellales</taxon>
        <taxon>Moraxellaceae</taxon>
        <taxon>Acinetobacter</taxon>
    </lineage>
</organism>
<dbReference type="GO" id="GO:0016706">
    <property type="term" value="F:2-oxoglutarate-dependent dioxygenase activity"/>
    <property type="evidence" value="ECO:0007669"/>
    <property type="project" value="UniProtKB-ARBA"/>
</dbReference>
<dbReference type="AlphaFoldDB" id="A0A0B2U914"/>
<dbReference type="PANTHER" id="PTHR10696">
    <property type="entry name" value="GAMMA-BUTYROBETAINE HYDROXYLASE-RELATED"/>
    <property type="match status" value="1"/>
</dbReference>
<accession>A0A0B2U914</accession>
<name>A0A0B2U914_9GAMM</name>
<comment type="caution">
    <text evidence="5">The sequence shown here is derived from an EMBL/GenBank/DDBJ whole genome shotgun (WGS) entry which is preliminary data.</text>
</comment>
<dbReference type="SUPFAM" id="SSF51197">
    <property type="entry name" value="Clavaminate synthase-like"/>
    <property type="match status" value="1"/>
</dbReference>
<dbReference type="EMBL" id="JHQK01000018">
    <property type="protein sequence ID" value="KHN65863.1"/>
    <property type="molecule type" value="Genomic_DNA"/>
</dbReference>
<keyword evidence="3" id="KW-0045">Antibiotic biosynthesis</keyword>
<feature type="domain" description="TauD/TfdA-like" evidence="4">
    <location>
        <begin position="19"/>
        <end position="319"/>
    </location>
</feature>
<comment type="cofactor">
    <cofactor evidence="1">
        <name>Fe(2+)</name>
        <dbReference type="ChEBI" id="CHEBI:29033"/>
    </cofactor>
</comment>
<dbReference type="InterPro" id="IPR003819">
    <property type="entry name" value="TauD/TfdA-like"/>
</dbReference>
<protein>
    <recommendedName>
        <fullName evidence="4">TauD/TfdA-like domain-containing protein</fullName>
    </recommendedName>
</protein>
<dbReference type="PANTHER" id="PTHR10696:SF56">
    <property type="entry name" value="TAUD_TFDA-LIKE DOMAIN-CONTAINING PROTEIN"/>
    <property type="match status" value="1"/>
</dbReference>
<evidence type="ECO:0000256" key="3">
    <source>
        <dbReference type="ARBA" id="ARBA00023194"/>
    </source>
</evidence>
<evidence type="ECO:0000256" key="1">
    <source>
        <dbReference type="ARBA" id="ARBA00001954"/>
    </source>
</evidence>
<evidence type="ECO:0000256" key="2">
    <source>
        <dbReference type="ARBA" id="ARBA00023002"/>
    </source>
</evidence>
<dbReference type="Proteomes" id="UP000031012">
    <property type="component" value="Unassembled WGS sequence"/>
</dbReference>
<keyword evidence="2" id="KW-0560">Oxidoreductase</keyword>